<organism evidence="1 2">
    <name type="scientific">Dreissena polymorpha</name>
    <name type="common">Zebra mussel</name>
    <name type="synonym">Mytilus polymorpha</name>
    <dbReference type="NCBI Taxonomy" id="45954"/>
    <lineage>
        <taxon>Eukaryota</taxon>
        <taxon>Metazoa</taxon>
        <taxon>Spiralia</taxon>
        <taxon>Lophotrochozoa</taxon>
        <taxon>Mollusca</taxon>
        <taxon>Bivalvia</taxon>
        <taxon>Autobranchia</taxon>
        <taxon>Heteroconchia</taxon>
        <taxon>Euheterodonta</taxon>
        <taxon>Imparidentia</taxon>
        <taxon>Neoheterodontei</taxon>
        <taxon>Myida</taxon>
        <taxon>Dreissenoidea</taxon>
        <taxon>Dreissenidae</taxon>
        <taxon>Dreissena</taxon>
    </lineage>
</organism>
<comment type="caution">
    <text evidence="1">The sequence shown here is derived from an EMBL/GenBank/DDBJ whole genome shotgun (WGS) entry which is preliminary data.</text>
</comment>
<dbReference type="AlphaFoldDB" id="A0A9D4NGE1"/>
<accession>A0A9D4NGE1</accession>
<dbReference type="Proteomes" id="UP000828390">
    <property type="component" value="Unassembled WGS sequence"/>
</dbReference>
<evidence type="ECO:0000313" key="1">
    <source>
        <dbReference type="EMBL" id="KAH3892722.1"/>
    </source>
</evidence>
<dbReference type="EMBL" id="JAIWYP010000001">
    <property type="protein sequence ID" value="KAH3892722.1"/>
    <property type="molecule type" value="Genomic_DNA"/>
</dbReference>
<reference evidence="1" key="2">
    <citation type="submission" date="2020-11" db="EMBL/GenBank/DDBJ databases">
        <authorList>
            <person name="McCartney M.A."/>
            <person name="Auch B."/>
            <person name="Kono T."/>
            <person name="Mallez S."/>
            <person name="Becker A."/>
            <person name="Gohl D.M."/>
            <person name="Silverstein K.A.T."/>
            <person name="Koren S."/>
            <person name="Bechman K.B."/>
            <person name="Herman A."/>
            <person name="Abrahante J.E."/>
            <person name="Garbe J."/>
        </authorList>
    </citation>
    <scope>NUCLEOTIDE SEQUENCE</scope>
    <source>
        <strain evidence="1">Duluth1</strain>
        <tissue evidence="1">Whole animal</tissue>
    </source>
</reference>
<keyword evidence="2" id="KW-1185">Reference proteome</keyword>
<evidence type="ECO:0000313" key="2">
    <source>
        <dbReference type="Proteomes" id="UP000828390"/>
    </source>
</evidence>
<sequence>MPNLVMGYMPPIKSIPSFMVTPDCAPQKAHPDKTVRILRLDWSYAGSILH</sequence>
<reference evidence="1" key="1">
    <citation type="journal article" date="2019" name="bioRxiv">
        <title>The Genome of the Zebra Mussel, Dreissena polymorpha: A Resource for Invasive Species Research.</title>
        <authorList>
            <person name="McCartney M.A."/>
            <person name="Auch B."/>
            <person name="Kono T."/>
            <person name="Mallez S."/>
            <person name="Zhang Y."/>
            <person name="Obille A."/>
            <person name="Becker A."/>
            <person name="Abrahante J.E."/>
            <person name="Garbe J."/>
            <person name="Badalamenti J.P."/>
            <person name="Herman A."/>
            <person name="Mangelson H."/>
            <person name="Liachko I."/>
            <person name="Sullivan S."/>
            <person name="Sone E.D."/>
            <person name="Koren S."/>
            <person name="Silverstein K.A.T."/>
            <person name="Beckman K.B."/>
            <person name="Gohl D.M."/>
        </authorList>
    </citation>
    <scope>NUCLEOTIDE SEQUENCE</scope>
    <source>
        <strain evidence="1">Duluth1</strain>
        <tissue evidence="1">Whole animal</tissue>
    </source>
</reference>
<proteinExistence type="predicted"/>
<gene>
    <name evidence="1" type="ORF">DPMN_016848</name>
</gene>
<name>A0A9D4NGE1_DREPO</name>
<protein>
    <submittedName>
        <fullName evidence="1">Uncharacterized protein</fullName>
    </submittedName>
</protein>